<dbReference type="GO" id="GO:0055085">
    <property type="term" value="P:transmembrane transport"/>
    <property type="evidence" value="ECO:0007669"/>
    <property type="project" value="InterPro"/>
</dbReference>
<proteinExistence type="inferred from homology"/>
<keyword evidence="5" id="KW-1185">Reference proteome</keyword>
<dbReference type="OrthoDB" id="9802896at2"/>
<dbReference type="InterPro" id="IPR005770">
    <property type="entry name" value="PhnD"/>
</dbReference>
<dbReference type="EMBL" id="LGSZ01000068">
    <property type="protein sequence ID" value="KPH76445.1"/>
    <property type="molecule type" value="Genomic_DNA"/>
</dbReference>
<accession>A0A0N1EZN8</accession>
<keyword evidence="2 3" id="KW-0732">Signal</keyword>
<comment type="similarity">
    <text evidence="1">Belongs to the phosphate/phosphite/phosphonate binding protein family.</text>
</comment>
<protein>
    <submittedName>
        <fullName evidence="4">Phosphate ABC transporter substrate-binding protein</fullName>
    </submittedName>
</protein>
<sequence length="289" mass="31363">MKRRTFIASAATAGLFALVGPAAADKANPDKLRIALLPDENASTIIQNAQPLKIFLEKTLGKPVEIIVTTDYSSMIEAMRFGRIEVGYFGPFSYVLAKSKAPEIEPFAVGVEKGKPNYNSILIANVDGPVKELADVKGKPFAFGDQASTSSHLAPRAHLAKNGLIGDKDYKVVHLGKHDAVARAVAAGQIPAGALSEAIYRVLVETNKVDATKLRQIALSDPIPNYPMTIQGYLKPELKDAIKKAFLELKDPEILKLFRVERLAPATDKDYDVLRDMAKILTLDIAKLG</sequence>
<feature type="chain" id="PRO_5005870793" evidence="3">
    <location>
        <begin position="25"/>
        <end position="289"/>
    </location>
</feature>
<dbReference type="RefSeq" id="WP_054211467.1">
    <property type="nucleotide sequence ID" value="NZ_LGSZ01000068.1"/>
</dbReference>
<evidence type="ECO:0000256" key="3">
    <source>
        <dbReference type="SAM" id="SignalP"/>
    </source>
</evidence>
<evidence type="ECO:0000313" key="4">
    <source>
        <dbReference type="EMBL" id="KPH76445.1"/>
    </source>
</evidence>
<dbReference type="GO" id="GO:0043190">
    <property type="term" value="C:ATP-binding cassette (ABC) transporter complex"/>
    <property type="evidence" value="ECO:0007669"/>
    <property type="project" value="InterPro"/>
</dbReference>
<evidence type="ECO:0000256" key="2">
    <source>
        <dbReference type="ARBA" id="ARBA00022729"/>
    </source>
</evidence>
<dbReference type="AlphaFoldDB" id="A0A0N1EZN8"/>
<name>A0A0N1EZN8_9HYPH</name>
<evidence type="ECO:0000313" key="5">
    <source>
        <dbReference type="Proteomes" id="UP000037822"/>
    </source>
</evidence>
<gene>
    <name evidence="4" type="ORF">AE618_23370</name>
</gene>
<evidence type="ECO:0000256" key="1">
    <source>
        <dbReference type="ARBA" id="ARBA00007162"/>
    </source>
</evidence>
<dbReference type="PANTHER" id="PTHR35841">
    <property type="entry name" value="PHOSPHONATES-BINDING PERIPLASMIC PROTEIN"/>
    <property type="match status" value="1"/>
</dbReference>
<reference evidence="4 5" key="1">
    <citation type="submission" date="2015-07" db="EMBL/GenBank/DDBJ databases">
        <title>Whole genome sequencing of Bosea vaviloviae isolated from cave pool.</title>
        <authorList>
            <person name="Tan N.E.H."/>
            <person name="Lee Y.P."/>
            <person name="Gan H.M."/>
            <person name="Barton H."/>
            <person name="Savka M.A."/>
        </authorList>
    </citation>
    <scope>NUCLEOTIDE SEQUENCE [LARGE SCALE GENOMIC DNA]</scope>
    <source>
        <strain evidence="4 5">SD260</strain>
    </source>
</reference>
<dbReference type="Proteomes" id="UP000037822">
    <property type="component" value="Unassembled WGS sequence"/>
</dbReference>
<dbReference type="Pfam" id="PF12974">
    <property type="entry name" value="Phosphonate-bd"/>
    <property type="match status" value="1"/>
</dbReference>
<dbReference type="Gene3D" id="3.40.190.10">
    <property type="entry name" value="Periplasmic binding protein-like II"/>
    <property type="match status" value="2"/>
</dbReference>
<dbReference type="PATRIC" id="fig|1526658.3.peg.4176"/>
<dbReference type="SUPFAM" id="SSF53850">
    <property type="entry name" value="Periplasmic binding protein-like II"/>
    <property type="match status" value="1"/>
</dbReference>
<feature type="signal peptide" evidence="3">
    <location>
        <begin position="1"/>
        <end position="24"/>
    </location>
</feature>
<comment type="caution">
    <text evidence="4">The sequence shown here is derived from an EMBL/GenBank/DDBJ whole genome shotgun (WGS) entry which is preliminary data.</text>
</comment>
<dbReference type="NCBIfam" id="TIGR01098">
    <property type="entry name" value="3A0109s03R"/>
    <property type="match status" value="1"/>
</dbReference>
<dbReference type="PANTHER" id="PTHR35841:SF1">
    <property type="entry name" value="PHOSPHONATES-BINDING PERIPLASMIC PROTEIN"/>
    <property type="match status" value="1"/>
</dbReference>
<organism evidence="4 5">
    <name type="scientific">Bosea vaviloviae</name>
    <dbReference type="NCBI Taxonomy" id="1526658"/>
    <lineage>
        <taxon>Bacteria</taxon>
        <taxon>Pseudomonadati</taxon>
        <taxon>Pseudomonadota</taxon>
        <taxon>Alphaproteobacteria</taxon>
        <taxon>Hyphomicrobiales</taxon>
        <taxon>Boseaceae</taxon>
        <taxon>Bosea</taxon>
    </lineage>
</organism>